<dbReference type="InterPro" id="IPR041118">
    <property type="entry name" value="Rx_N"/>
</dbReference>
<evidence type="ECO:0000259" key="9">
    <source>
        <dbReference type="Pfam" id="PF23559"/>
    </source>
</evidence>
<dbReference type="Proteomes" id="UP001457282">
    <property type="component" value="Unassembled WGS sequence"/>
</dbReference>
<dbReference type="InterPro" id="IPR056789">
    <property type="entry name" value="LRR_R13L1-DRL21"/>
</dbReference>
<evidence type="ECO:0000259" key="7">
    <source>
        <dbReference type="Pfam" id="PF00931"/>
    </source>
</evidence>
<protein>
    <recommendedName>
        <fullName evidence="13">Disease resistance protein RGA3</fullName>
    </recommendedName>
</protein>
<feature type="domain" description="Disease resistance N-terminal" evidence="8">
    <location>
        <begin position="6"/>
        <end position="97"/>
    </location>
</feature>
<organism evidence="11 12">
    <name type="scientific">Rubus argutus</name>
    <name type="common">Southern blackberry</name>
    <dbReference type="NCBI Taxonomy" id="59490"/>
    <lineage>
        <taxon>Eukaryota</taxon>
        <taxon>Viridiplantae</taxon>
        <taxon>Streptophyta</taxon>
        <taxon>Embryophyta</taxon>
        <taxon>Tracheophyta</taxon>
        <taxon>Spermatophyta</taxon>
        <taxon>Magnoliopsida</taxon>
        <taxon>eudicotyledons</taxon>
        <taxon>Gunneridae</taxon>
        <taxon>Pentapetalae</taxon>
        <taxon>rosids</taxon>
        <taxon>fabids</taxon>
        <taxon>Rosales</taxon>
        <taxon>Rosaceae</taxon>
        <taxon>Rosoideae</taxon>
        <taxon>Rosoideae incertae sedis</taxon>
        <taxon>Rubus</taxon>
    </lineage>
</organism>
<keyword evidence="4" id="KW-0611">Plant defense</keyword>
<feature type="domain" description="NB-ARC" evidence="7">
    <location>
        <begin position="187"/>
        <end position="358"/>
    </location>
</feature>
<evidence type="ECO:0000256" key="1">
    <source>
        <dbReference type="ARBA" id="ARBA00022614"/>
    </source>
</evidence>
<sequence>MAEALVHVLLQRLAMITQDKVQEEFKQVTGVKKQVNNLISTLEAIQAVLEDAEYRQVTEARVRRWLNQLNEVSYEMDDVLDEWITQVLKQQMVKQENQGENALVTTTNKKKVCFPFLSSSCFCFRQANHLIHCRDIAVRIKDLDERLALIDKEKQSFNFQNTTSGPVLPERQQTTSLPGDKTFGRDKEKNIILGKLLSEDSCQEKGVPSIIPIIGMGGMGKTTLAQLVYNDQTVKTYFDKRIWVCVSDPFEEIKIAKAIVEGLEKNSPSIYSNNLQVLLERILELIEGKKFLLVLDDVWSPKLGQWEELIKPLRKGAMGSRILVTTRKEEVATLMKATAQIIQLKQLSEEFCLTLFYYHAGIEISSESKMLQDIGEKIVKKCDGLPLAAKTLGSLMRVKKTIKEWQDVLSSKIWELEEIETHVFRPLLLSYHDLASVIKRCLLYCVTFPKDYVFDRDNLIELWMAQDYLNAKGSNEKKRNGQKYFENLVMRSFFQDFAVDAYGKTRCKMHDIVHDFLLYLTKNECYTVDYKAGLSERMEEANDKVHHLTLLHVRGRVSLFYFRNCKNLRSLAAHTSDHYAIDQKIIVQLKCLRTLNFGGSGSKIEEIPKEMGRLIHLRYIDLSESNMRELPDTMNSLYNLQTLRLVRCRRLRILDLGRLINLRHLYVDGCENLKLLRIERLKSLQTLDTFYVQSCCYEGNKLEDLKNVNELQGHLSIHIMGFTKSAKKAYLVNKAHLLHWRIVFQCRRWEMYPPVGREMLNGLQPHPGLESLTISCYWGRTLLTDWWSTLHSLRLLTLENCKWCKILPPLGQLLSLESLHVTSLDSLQKVGVEFLGMDRSDQTQTTSTFKSSFPRLKQLIIDSMSSLREWEGVDDPENNSITIMPCLSSLTISGCFRLKSLPDFLWKTPLQTLDISHSHMLEDVYGREGRGEEWAKISHIPNIKLGIRWIQQEHDQDTDRDDWSDSVPTDDD</sequence>
<dbReference type="InterPro" id="IPR032675">
    <property type="entry name" value="LRR_dom_sf"/>
</dbReference>
<evidence type="ECO:0000259" key="10">
    <source>
        <dbReference type="Pfam" id="PF25019"/>
    </source>
</evidence>
<evidence type="ECO:0000256" key="4">
    <source>
        <dbReference type="ARBA" id="ARBA00022821"/>
    </source>
</evidence>
<dbReference type="Pfam" id="PF23559">
    <property type="entry name" value="WHD_DRP"/>
    <property type="match status" value="1"/>
</dbReference>
<reference evidence="11 12" key="1">
    <citation type="journal article" date="2023" name="G3 (Bethesda)">
        <title>A chromosome-length genome assembly and annotation of blackberry (Rubus argutus, cv. 'Hillquist').</title>
        <authorList>
            <person name="Bruna T."/>
            <person name="Aryal R."/>
            <person name="Dudchenko O."/>
            <person name="Sargent D.J."/>
            <person name="Mead D."/>
            <person name="Buti M."/>
            <person name="Cavallini A."/>
            <person name="Hytonen T."/>
            <person name="Andres J."/>
            <person name="Pham M."/>
            <person name="Weisz D."/>
            <person name="Mascagni F."/>
            <person name="Usai G."/>
            <person name="Natali L."/>
            <person name="Bassil N."/>
            <person name="Fernandez G.E."/>
            <person name="Lomsadze A."/>
            <person name="Armour M."/>
            <person name="Olukolu B."/>
            <person name="Poorten T."/>
            <person name="Britton C."/>
            <person name="Davik J."/>
            <person name="Ashrafi H."/>
            <person name="Aiden E.L."/>
            <person name="Borodovsky M."/>
            <person name="Worthington M."/>
        </authorList>
    </citation>
    <scope>NUCLEOTIDE SEQUENCE [LARGE SCALE GENOMIC DNA]</scope>
    <source>
        <strain evidence="11">PI 553951</strain>
    </source>
</reference>
<dbReference type="InterPro" id="IPR058922">
    <property type="entry name" value="WHD_DRP"/>
</dbReference>
<keyword evidence="12" id="KW-1185">Reference proteome</keyword>
<gene>
    <name evidence="11" type="ORF">M0R45_037427</name>
</gene>
<feature type="domain" description="R13L1/DRL21-like LRR repeat region" evidence="10">
    <location>
        <begin position="702"/>
        <end position="823"/>
    </location>
</feature>
<evidence type="ECO:0000256" key="3">
    <source>
        <dbReference type="ARBA" id="ARBA00022741"/>
    </source>
</evidence>
<dbReference type="GO" id="GO:0005524">
    <property type="term" value="F:ATP binding"/>
    <property type="evidence" value="ECO:0007669"/>
    <property type="project" value="UniProtKB-KW"/>
</dbReference>
<comment type="caution">
    <text evidence="11">The sequence shown here is derived from an EMBL/GenBank/DDBJ whole genome shotgun (WGS) entry which is preliminary data.</text>
</comment>
<dbReference type="Gene3D" id="3.80.10.10">
    <property type="entry name" value="Ribonuclease Inhibitor"/>
    <property type="match status" value="1"/>
</dbReference>
<dbReference type="InterPro" id="IPR027417">
    <property type="entry name" value="P-loop_NTPase"/>
</dbReference>
<dbReference type="Gene3D" id="3.40.50.300">
    <property type="entry name" value="P-loop containing nucleotide triphosphate hydrolases"/>
    <property type="match status" value="1"/>
</dbReference>
<dbReference type="PANTHER" id="PTHR36766:SF45">
    <property type="entry name" value="NB-ARC DOMAIN-CONTAINING PROTEIN"/>
    <property type="match status" value="1"/>
</dbReference>
<feature type="region of interest" description="Disordered" evidence="6">
    <location>
        <begin position="161"/>
        <end position="181"/>
    </location>
</feature>
<dbReference type="InterPro" id="IPR036388">
    <property type="entry name" value="WH-like_DNA-bd_sf"/>
</dbReference>
<dbReference type="GO" id="GO:0006952">
    <property type="term" value="P:defense response"/>
    <property type="evidence" value="ECO:0007669"/>
    <property type="project" value="UniProtKB-KW"/>
</dbReference>
<evidence type="ECO:0000259" key="8">
    <source>
        <dbReference type="Pfam" id="PF18052"/>
    </source>
</evidence>
<keyword evidence="3" id="KW-0547">Nucleotide-binding</keyword>
<dbReference type="EMBL" id="JBEDUW010000007">
    <property type="protein sequence ID" value="KAK9913617.1"/>
    <property type="molecule type" value="Genomic_DNA"/>
</dbReference>
<accession>A0AAW1W2D3</accession>
<evidence type="ECO:0000256" key="2">
    <source>
        <dbReference type="ARBA" id="ARBA00022737"/>
    </source>
</evidence>
<dbReference type="Gene3D" id="1.10.10.10">
    <property type="entry name" value="Winged helix-like DNA-binding domain superfamily/Winged helix DNA-binding domain"/>
    <property type="match status" value="1"/>
</dbReference>
<dbReference type="Pfam" id="PF25019">
    <property type="entry name" value="LRR_R13L1-DRL21"/>
    <property type="match status" value="1"/>
</dbReference>
<evidence type="ECO:0008006" key="13">
    <source>
        <dbReference type="Google" id="ProtNLM"/>
    </source>
</evidence>
<feature type="compositionally biased region" description="Polar residues" evidence="6">
    <location>
        <begin position="161"/>
        <end position="177"/>
    </location>
</feature>
<name>A0AAW1W2D3_RUBAR</name>
<dbReference type="SUPFAM" id="SSF52540">
    <property type="entry name" value="P-loop containing nucleoside triphosphate hydrolases"/>
    <property type="match status" value="1"/>
</dbReference>
<proteinExistence type="predicted"/>
<dbReference type="PANTHER" id="PTHR36766">
    <property type="entry name" value="PLANT BROAD-SPECTRUM MILDEW RESISTANCE PROTEIN RPW8"/>
    <property type="match status" value="1"/>
</dbReference>
<dbReference type="Gene3D" id="1.10.8.430">
    <property type="entry name" value="Helical domain of apoptotic protease-activating factors"/>
    <property type="match status" value="1"/>
</dbReference>
<dbReference type="Gene3D" id="1.20.5.4130">
    <property type="match status" value="1"/>
</dbReference>
<keyword evidence="2" id="KW-0677">Repeat</keyword>
<dbReference type="FunFam" id="3.40.50.300:FF:001091">
    <property type="entry name" value="Probable disease resistance protein At1g61300"/>
    <property type="match status" value="1"/>
</dbReference>
<keyword evidence="1" id="KW-0433">Leucine-rich repeat</keyword>
<dbReference type="GO" id="GO:0051707">
    <property type="term" value="P:response to other organism"/>
    <property type="evidence" value="ECO:0007669"/>
    <property type="project" value="UniProtKB-ARBA"/>
</dbReference>
<dbReference type="Pfam" id="PF18052">
    <property type="entry name" value="Rx_N"/>
    <property type="match status" value="1"/>
</dbReference>
<evidence type="ECO:0000313" key="12">
    <source>
        <dbReference type="Proteomes" id="UP001457282"/>
    </source>
</evidence>
<dbReference type="AlphaFoldDB" id="A0AAW1W2D3"/>
<evidence type="ECO:0000256" key="5">
    <source>
        <dbReference type="ARBA" id="ARBA00022840"/>
    </source>
</evidence>
<evidence type="ECO:0000313" key="11">
    <source>
        <dbReference type="EMBL" id="KAK9913617.1"/>
    </source>
</evidence>
<dbReference type="InterPro" id="IPR042197">
    <property type="entry name" value="Apaf_helical"/>
</dbReference>
<dbReference type="PRINTS" id="PR00364">
    <property type="entry name" value="DISEASERSIST"/>
</dbReference>
<keyword evidence="5" id="KW-0067">ATP-binding</keyword>
<dbReference type="Pfam" id="PF00931">
    <property type="entry name" value="NB-ARC"/>
    <property type="match status" value="1"/>
</dbReference>
<dbReference type="InterPro" id="IPR002182">
    <property type="entry name" value="NB-ARC"/>
</dbReference>
<dbReference type="FunFam" id="1.10.10.10:FF:000322">
    <property type="entry name" value="Probable disease resistance protein At1g63360"/>
    <property type="match status" value="1"/>
</dbReference>
<dbReference type="GO" id="GO:0043531">
    <property type="term" value="F:ADP binding"/>
    <property type="evidence" value="ECO:0007669"/>
    <property type="project" value="InterPro"/>
</dbReference>
<dbReference type="SUPFAM" id="SSF52058">
    <property type="entry name" value="L domain-like"/>
    <property type="match status" value="1"/>
</dbReference>
<feature type="domain" description="Disease resistance protein winged helix" evidence="9">
    <location>
        <begin position="448"/>
        <end position="516"/>
    </location>
</feature>
<evidence type="ECO:0000256" key="6">
    <source>
        <dbReference type="SAM" id="MobiDB-lite"/>
    </source>
</evidence>